<evidence type="ECO:0000313" key="11">
    <source>
        <dbReference type="Proteomes" id="UP001055219"/>
    </source>
</evidence>
<dbReference type="GO" id="GO:0050525">
    <property type="term" value="F:cutinase activity"/>
    <property type="evidence" value="ECO:0007669"/>
    <property type="project" value="UniProtKB-UniRule"/>
</dbReference>
<evidence type="ECO:0000313" key="10">
    <source>
        <dbReference type="EMBL" id="KAI6782651.1"/>
    </source>
</evidence>
<keyword evidence="5" id="KW-0732">Signal</keyword>
<evidence type="ECO:0000256" key="9">
    <source>
        <dbReference type="SAM" id="MobiDB-lite"/>
    </source>
</evidence>
<name>A0A9P9Y372_9HYPO</name>
<evidence type="ECO:0000256" key="3">
    <source>
        <dbReference type="ARBA" id="ARBA00022487"/>
    </source>
</evidence>
<keyword evidence="11" id="KW-1185">Reference proteome</keyword>
<dbReference type="SMART" id="SM01110">
    <property type="entry name" value="Cutinase"/>
    <property type="match status" value="1"/>
</dbReference>
<protein>
    <recommendedName>
        <fullName evidence="8">Cutinase</fullName>
        <ecNumber evidence="8">3.1.1.74</ecNumber>
    </recommendedName>
</protein>
<reference evidence="10" key="2">
    <citation type="submission" date="2022-07" db="EMBL/GenBank/DDBJ databases">
        <authorList>
            <person name="Goncalves M.F.M."/>
            <person name="Hilario S."/>
            <person name="Van De Peer Y."/>
            <person name="Esteves A.C."/>
            <person name="Alves A."/>
        </authorList>
    </citation>
    <scope>NUCLEOTIDE SEQUENCE</scope>
    <source>
        <strain evidence="10">MUM 19.33</strain>
    </source>
</reference>
<reference evidence="10" key="1">
    <citation type="journal article" date="2021" name="J Fungi (Basel)">
        <title>Genomic and Metabolomic Analyses of the Marine Fungus Emericellopsis cladophorae: Insights into Saltwater Adaptability Mechanisms and Its Biosynthetic Potential.</title>
        <authorList>
            <person name="Goncalves M.F.M."/>
            <person name="Hilario S."/>
            <person name="Van de Peer Y."/>
            <person name="Esteves A.C."/>
            <person name="Alves A."/>
        </authorList>
    </citation>
    <scope>NUCLEOTIDE SEQUENCE</scope>
    <source>
        <strain evidence="10">MUM 19.33</strain>
    </source>
</reference>
<evidence type="ECO:0000256" key="5">
    <source>
        <dbReference type="ARBA" id="ARBA00022729"/>
    </source>
</evidence>
<dbReference type="InterPro" id="IPR029058">
    <property type="entry name" value="AB_hydrolase_fold"/>
</dbReference>
<dbReference type="OrthoDB" id="2586582at2759"/>
<dbReference type="PANTHER" id="PTHR33630:SF13">
    <property type="entry name" value="ACETYLXYLAN ESTERASE"/>
    <property type="match status" value="1"/>
</dbReference>
<gene>
    <name evidence="10" type="ORF">J7T54_003664</name>
</gene>
<feature type="region of interest" description="Disordered" evidence="9">
    <location>
        <begin position="165"/>
        <end position="204"/>
    </location>
</feature>
<dbReference type="AlphaFoldDB" id="A0A9P9Y372"/>
<dbReference type="PANTHER" id="PTHR33630">
    <property type="entry name" value="CUTINASE RV1984C-RELATED-RELATED"/>
    <property type="match status" value="1"/>
</dbReference>
<keyword evidence="6 8" id="KW-0378">Hydrolase</keyword>
<feature type="compositionally biased region" description="Low complexity" evidence="9">
    <location>
        <begin position="217"/>
        <end position="242"/>
    </location>
</feature>
<dbReference type="Gene3D" id="3.40.50.1820">
    <property type="entry name" value="alpha/beta hydrolase"/>
    <property type="match status" value="1"/>
</dbReference>
<feature type="region of interest" description="Disordered" evidence="9">
    <location>
        <begin position="217"/>
        <end position="273"/>
    </location>
</feature>
<organism evidence="10 11">
    <name type="scientific">Emericellopsis cladophorae</name>
    <dbReference type="NCBI Taxonomy" id="2686198"/>
    <lineage>
        <taxon>Eukaryota</taxon>
        <taxon>Fungi</taxon>
        <taxon>Dikarya</taxon>
        <taxon>Ascomycota</taxon>
        <taxon>Pezizomycotina</taxon>
        <taxon>Sordariomycetes</taxon>
        <taxon>Hypocreomycetidae</taxon>
        <taxon>Hypocreales</taxon>
        <taxon>Bionectriaceae</taxon>
        <taxon>Emericellopsis</taxon>
    </lineage>
</organism>
<dbReference type="GO" id="GO:0005576">
    <property type="term" value="C:extracellular region"/>
    <property type="evidence" value="ECO:0007669"/>
    <property type="project" value="UniProtKB-SubCell"/>
</dbReference>
<dbReference type="InterPro" id="IPR043580">
    <property type="entry name" value="CUTINASE_1"/>
</dbReference>
<evidence type="ECO:0000256" key="2">
    <source>
        <dbReference type="ARBA" id="ARBA00007534"/>
    </source>
</evidence>
<comment type="function">
    <text evidence="8">Catalyzes the hydrolysis of complex carboxylic polyesters found in the cell wall of plants. Degrades cutin, a macromolecule that forms the structure of the plant cuticle.</text>
</comment>
<comment type="caution">
    <text evidence="10">The sequence shown here is derived from an EMBL/GenBank/DDBJ whole genome shotgun (WGS) entry which is preliminary data.</text>
</comment>
<evidence type="ECO:0000256" key="6">
    <source>
        <dbReference type="ARBA" id="ARBA00022801"/>
    </source>
</evidence>
<comment type="subcellular location">
    <subcellularLocation>
        <location evidence="1 8">Secreted</location>
    </subcellularLocation>
</comment>
<dbReference type="Pfam" id="PF01083">
    <property type="entry name" value="Cutinase"/>
    <property type="match status" value="1"/>
</dbReference>
<keyword evidence="7" id="KW-1015">Disulfide bond</keyword>
<feature type="region of interest" description="Disordered" evidence="9">
    <location>
        <begin position="7"/>
        <end position="30"/>
    </location>
</feature>
<keyword evidence="4 8" id="KW-0964">Secreted</keyword>
<proteinExistence type="inferred from homology"/>
<dbReference type="RefSeq" id="XP_051363507.1">
    <property type="nucleotide sequence ID" value="XM_051505171.1"/>
</dbReference>
<dbReference type="PROSITE" id="PS00155">
    <property type="entry name" value="CUTINASE_1"/>
    <property type="match status" value="1"/>
</dbReference>
<dbReference type="SUPFAM" id="SSF53474">
    <property type="entry name" value="alpha/beta-Hydrolases"/>
    <property type="match status" value="1"/>
</dbReference>
<accession>A0A9P9Y372</accession>
<dbReference type="EMBL" id="JAGIXG020000012">
    <property type="protein sequence ID" value="KAI6782651.1"/>
    <property type="molecule type" value="Genomic_DNA"/>
</dbReference>
<dbReference type="EC" id="3.1.1.74" evidence="8"/>
<comment type="similarity">
    <text evidence="2 8">Belongs to the cutinase family.</text>
</comment>
<dbReference type="InterPro" id="IPR000675">
    <property type="entry name" value="Cutinase/axe"/>
</dbReference>
<feature type="compositionally biased region" description="Low complexity" evidence="9">
    <location>
        <begin position="174"/>
        <end position="198"/>
    </location>
</feature>
<sequence>MDAQLQKDLAKAQPVARRTGGFGSASHSSANKPCNDVHIFLARDNNEPTLALVGRALSEGAANGVKQIAAYNKRCPDAKLVVSGYSQGGQVVGYVLGDGAVVAAMILGNVRHTAGHLYVDLSMADSQAIFPRPEDQLANLARYGDALHNYCVETDPICKREAAAGGVDDEDAASTKASSTASKTASKTKATETSTSTSLDAEEETASLSLAVTSTVATDSSAEAKETASAATASTVSSMGAAEATTDDSDPERTSDEDGLATGTRAHLATLGG</sequence>
<evidence type="ECO:0000256" key="8">
    <source>
        <dbReference type="RuleBase" id="RU361263"/>
    </source>
</evidence>
<evidence type="ECO:0000256" key="4">
    <source>
        <dbReference type="ARBA" id="ARBA00022525"/>
    </source>
</evidence>
<comment type="catalytic activity">
    <reaction evidence="8">
        <text>cutin + H2O = cutin monomers.</text>
        <dbReference type="EC" id="3.1.1.74"/>
    </reaction>
</comment>
<dbReference type="Proteomes" id="UP001055219">
    <property type="component" value="Unassembled WGS sequence"/>
</dbReference>
<evidence type="ECO:0000256" key="1">
    <source>
        <dbReference type="ARBA" id="ARBA00004613"/>
    </source>
</evidence>
<keyword evidence="3 8" id="KW-0719">Serine esterase</keyword>
<dbReference type="GeneID" id="75830161"/>
<evidence type="ECO:0000256" key="7">
    <source>
        <dbReference type="ARBA" id="ARBA00023157"/>
    </source>
</evidence>